<dbReference type="GO" id="GO:0110078">
    <property type="term" value="C:TTT Hsp90 cochaperone complex"/>
    <property type="evidence" value="ECO:0007669"/>
    <property type="project" value="InterPro"/>
</dbReference>
<evidence type="ECO:0000313" key="3">
    <source>
        <dbReference type="EMBL" id="KIS70297.1"/>
    </source>
</evidence>
<evidence type="ECO:0000256" key="1">
    <source>
        <dbReference type="ARBA" id="ARBA00034736"/>
    </source>
</evidence>
<dbReference type="VEuPathDB" id="FungiDB:UMAG_11663"/>
<name>A0A0D1CAC4_MYCMD</name>
<dbReference type="GeneID" id="23567520"/>
<dbReference type="KEGG" id="uma:UMAG_11663"/>
<dbReference type="OrthoDB" id="6417021at2759"/>
<dbReference type="Pfam" id="PF10521">
    <property type="entry name" value="Tti2"/>
    <property type="match status" value="1"/>
</dbReference>
<organism evidence="3 4">
    <name type="scientific">Mycosarcoma maydis</name>
    <name type="common">Corn smut fungus</name>
    <name type="synonym">Ustilago maydis</name>
    <dbReference type="NCBI Taxonomy" id="5270"/>
    <lineage>
        <taxon>Eukaryota</taxon>
        <taxon>Fungi</taxon>
        <taxon>Dikarya</taxon>
        <taxon>Basidiomycota</taxon>
        <taxon>Ustilaginomycotina</taxon>
        <taxon>Ustilaginomycetes</taxon>
        <taxon>Ustilaginales</taxon>
        <taxon>Ustilaginaceae</taxon>
        <taxon>Mycosarcoma</taxon>
    </lineage>
</organism>
<dbReference type="RefSeq" id="XP_011388060.1">
    <property type="nucleotide sequence ID" value="XM_011389758.1"/>
</dbReference>
<dbReference type="AlphaFoldDB" id="A0A0D1CAC4"/>
<dbReference type="InterPro" id="IPR018870">
    <property type="entry name" value="Tti2"/>
</dbReference>
<dbReference type="Proteomes" id="UP000000561">
    <property type="component" value="Chromosome 3"/>
</dbReference>
<feature type="region of interest" description="Disordered" evidence="2">
    <location>
        <begin position="219"/>
        <end position="243"/>
    </location>
</feature>
<gene>
    <name evidence="3" type="ORF">UMAG_11663</name>
</gene>
<evidence type="ECO:0000256" key="2">
    <source>
        <dbReference type="SAM" id="MobiDB-lite"/>
    </source>
</evidence>
<accession>A0A0D1CAC4</accession>
<dbReference type="EMBL" id="CM003142">
    <property type="protein sequence ID" value="KIS70297.1"/>
    <property type="molecule type" value="Genomic_DNA"/>
</dbReference>
<comment type="similarity">
    <text evidence="1">Belongs to the TTI2 family.</text>
</comment>
<dbReference type="eggNOG" id="ENOG502S3SJ">
    <property type="taxonomic scope" value="Eukaryota"/>
</dbReference>
<protein>
    <submittedName>
        <fullName evidence="3">Uncharacterized protein</fullName>
    </submittedName>
</protein>
<sequence>MVILPRPIGFTGDSGVLNLPSTNLSLLVPPNSTTTNCCYQFGLTELPLKAQASIDNGLFDVLSRLFTLSQLLAVPTLFGRGDGQVWTHSEQQYPALLRWKEQRVPSLLAQLSESLQQLNKSNASSASGATSQTVHLVLGHVVCAVARYLPLSPTFIDPGSTAPPTAPHQDGWISEASSTQARVILSGLHSQHPPSTSAIAPALLSDYIKPIIREAASSSSASISSVNPQTGRKNPPAAGSQFISPLDTNLGQHRFQSAGEDGDASNLVPRKFGAQLSNEVLEKVGLEASFGTGEACDDRNEALGCVNVLAWCLDHLQLEVESDWVDAWPLVVPALLTLLEHPQPRFRLQGSWLVHRLLSRPSRSEHVTEDMVEADPSAVRRRENVVGKMLIRTGIGSLLERGLHVNLTYVHDAEYAPALLYHSIGSLRQLILLTTHRIAYRDPSEPLLAPPLIAPSEIKNTASIDDRNDCGRRRMEALFRLVSESILSTWSYLPLPPASTRLGRALVDVTCSAYMMLADDLCPPLPFKSLGGSARFLDVSIDWIFRSWLSHLTLDHMDQLSITIKVIRLASRLLFCNASEAEPEIGTSTRFLALILSSTAKCYISSLESRLRTRSHTATAASALLSQLDESLATFLETLSRSNASVASRWAQLVKLDQRLEALLPSSMSS</sequence>
<keyword evidence="4" id="KW-1185">Reference proteome</keyword>
<dbReference type="InParanoid" id="A0A0D1CAC4"/>
<dbReference type="STRING" id="237631.A0A0D1CAC4"/>
<proteinExistence type="inferred from homology"/>
<evidence type="ECO:0000313" key="4">
    <source>
        <dbReference type="Proteomes" id="UP000000561"/>
    </source>
</evidence>
<reference evidence="3 4" key="1">
    <citation type="journal article" date="2006" name="Nature">
        <title>Insights from the genome of the biotrophic fungal plant pathogen Ustilago maydis.</title>
        <authorList>
            <person name="Kamper J."/>
            <person name="Kahmann R."/>
            <person name="Bolker M."/>
            <person name="Ma L.J."/>
            <person name="Brefort T."/>
            <person name="Saville B.J."/>
            <person name="Banuett F."/>
            <person name="Kronstad J.W."/>
            <person name="Gold S.E."/>
            <person name="Muller O."/>
            <person name="Perlin M.H."/>
            <person name="Wosten H.A."/>
            <person name="de Vries R."/>
            <person name="Ruiz-Herrera J."/>
            <person name="Reynaga-Pena C.G."/>
            <person name="Snetselaar K."/>
            <person name="McCann M."/>
            <person name="Perez-Martin J."/>
            <person name="Feldbrugge M."/>
            <person name="Basse C.W."/>
            <person name="Steinberg G."/>
            <person name="Ibeas J.I."/>
            <person name="Holloman W."/>
            <person name="Guzman P."/>
            <person name="Farman M."/>
            <person name="Stajich J.E."/>
            <person name="Sentandreu R."/>
            <person name="Gonzalez-Prieto J.M."/>
            <person name="Kennell J.C."/>
            <person name="Molina L."/>
            <person name="Schirawski J."/>
            <person name="Mendoza-Mendoza A."/>
            <person name="Greilinger D."/>
            <person name="Munch K."/>
            <person name="Rossel N."/>
            <person name="Scherer M."/>
            <person name="Vranes M."/>
            <person name="Ladendorf O."/>
            <person name="Vincon V."/>
            <person name="Fuchs U."/>
            <person name="Sandrock B."/>
            <person name="Meng S."/>
            <person name="Ho E.C."/>
            <person name="Cahill M.J."/>
            <person name="Boyce K.J."/>
            <person name="Klose J."/>
            <person name="Klosterman S.J."/>
            <person name="Deelstra H.J."/>
            <person name="Ortiz-Castellanos L."/>
            <person name="Li W."/>
            <person name="Sanchez-Alonso P."/>
            <person name="Schreier P.H."/>
            <person name="Hauser-Hahn I."/>
            <person name="Vaupel M."/>
            <person name="Koopmann E."/>
            <person name="Friedrich G."/>
            <person name="Voss H."/>
            <person name="Schluter T."/>
            <person name="Margolis J."/>
            <person name="Platt D."/>
            <person name="Swimmer C."/>
            <person name="Gnirke A."/>
            <person name="Chen F."/>
            <person name="Vysotskaia V."/>
            <person name="Mannhaupt G."/>
            <person name="Guldener U."/>
            <person name="Munsterkotter M."/>
            <person name="Haase D."/>
            <person name="Oesterheld M."/>
            <person name="Mewes H.W."/>
            <person name="Mauceli E.W."/>
            <person name="DeCaprio D."/>
            <person name="Wade C.M."/>
            <person name="Butler J."/>
            <person name="Young S."/>
            <person name="Jaffe D.B."/>
            <person name="Calvo S."/>
            <person name="Nusbaum C."/>
            <person name="Galagan J."/>
            <person name="Birren B.W."/>
        </authorList>
    </citation>
    <scope>NUCLEOTIDE SEQUENCE [LARGE SCALE GENOMIC DNA]</scope>
    <source>
        <strain evidence="4">DSM 14603 / FGSC 9021 / UM521</strain>
    </source>
</reference>